<dbReference type="WBParaSite" id="HPBE_0002662701-mRNA-1">
    <property type="protein sequence ID" value="HPBE_0002662701-mRNA-1"/>
    <property type="gene ID" value="HPBE_0002662701"/>
</dbReference>
<sequence>MYGGECWPATRETQCRLSVVETKILLCTAGVTCMDRIRNDAIRQKFGVTPIADKVREARLQWYFRVLRGKEDSKDRP</sequence>
<evidence type="ECO:0000313" key="2">
    <source>
        <dbReference type="Proteomes" id="UP000050761"/>
    </source>
</evidence>
<proteinExistence type="predicted"/>
<name>A0A183GVA7_HELPZ</name>
<evidence type="ECO:0000313" key="3">
    <source>
        <dbReference type="WBParaSite" id="HPBE_0002662701-mRNA-1"/>
    </source>
</evidence>
<reference evidence="3" key="2">
    <citation type="submission" date="2019-09" db="UniProtKB">
        <authorList>
            <consortium name="WormBaseParasite"/>
        </authorList>
    </citation>
    <scope>IDENTIFICATION</scope>
</reference>
<dbReference type="Proteomes" id="UP000050761">
    <property type="component" value="Unassembled WGS sequence"/>
</dbReference>
<dbReference type="EMBL" id="UZAH01040452">
    <property type="protein sequence ID" value="VDP58592.1"/>
    <property type="molecule type" value="Genomic_DNA"/>
</dbReference>
<protein>
    <submittedName>
        <fullName evidence="3">HTH_48 domain-containing protein</fullName>
    </submittedName>
</protein>
<evidence type="ECO:0000313" key="1">
    <source>
        <dbReference type="EMBL" id="VDP58592.1"/>
    </source>
</evidence>
<dbReference type="AlphaFoldDB" id="A0A183GVA7"/>
<gene>
    <name evidence="1" type="ORF">HPBE_LOCUS26626</name>
</gene>
<dbReference type="OrthoDB" id="5832087at2759"/>
<organism evidence="2 3">
    <name type="scientific">Heligmosomoides polygyrus</name>
    <name type="common">Parasitic roundworm</name>
    <dbReference type="NCBI Taxonomy" id="6339"/>
    <lineage>
        <taxon>Eukaryota</taxon>
        <taxon>Metazoa</taxon>
        <taxon>Ecdysozoa</taxon>
        <taxon>Nematoda</taxon>
        <taxon>Chromadorea</taxon>
        <taxon>Rhabditida</taxon>
        <taxon>Rhabditina</taxon>
        <taxon>Rhabditomorpha</taxon>
        <taxon>Strongyloidea</taxon>
        <taxon>Heligmosomidae</taxon>
        <taxon>Heligmosomoides</taxon>
    </lineage>
</organism>
<keyword evidence="2" id="KW-1185">Reference proteome</keyword>
<accession>A0A3P8E3E0</accession>
<reference evidence="1 2" key="1">
    <citation type="submission" date="2018-11" db="EMBL/GenBank/DDBJ databases">
        <authorList>
            <consortium name="Pathogen Informatics"/>
        </authorList>
    </citation>
    <scope>NUCLEOTIDE SEQUENCE [LARGE SCALE GENOMIC DNA]</scope>
</reference>
<accession>A0A183GVA7</accession>